<name>A0A9P4LJ77_9PLEO</name>
<organism evidence="2 3">
    <name type="scientific">Setomelanomma holmii</name>
    <dbReference type="NCBI Taxonomy" id="210430"/>
    <lineage>
        <taxon>Eukaryota</taxon>
        <taxon>Fungi</taxon>
        <taxon>Dikarya</taxon>
        <taxon>Ascomycota</taxon>
        <taxon>Pezizomycotina</taxon>
        <taxon>Dothideomycetes</taxon>
        <taxon>Pleosporomycetidae</taxon>
        <taxon>Pleosporales</taxon>
        <taxon>Pleosporineae</taxon>
        <taxon>Phaeosphaeriaceae</taxon>
        <taxon>Setomelanomma</taxon>
    </lineage>
</organism>
<accession>A0A9P4LJ77</accession>
<protein>
    <recommendedName>
        <fullName evidence="1">Heterokaryon incompatibility domain-containing protein</fullName>
    </recommendedName>
</protein>
<gene>
    <name evidence="2" type="ORF">EK21DRAFT_91599</name>
</gene>
<dbReference type="AlphaFoldDB" id="A0A9P4LJ77"/>
<evidence type="ECO:0000313" key="3">
    <source>
        <dbReference type="Proteomes" id="UP000799777"/>
    </source>
</evidence>
<evidence type="ECO:0000259" key="1">
    <source>
        <dbReference type="Pfam" id="PF06985"/>
    </source>
</evidence>
<dbReference type="EMBL" id="ML978228">
    <property type="protein sequence ID" value="KAF2027303.1"/>
    <property type="molecule type" value="Genomic_DNA"/>
</dbReference>
<proteinExistence type="predicted"/>
<evidence type="ECO:0000313" key="2">
    <source>
        <dbReference type="EMBL" id="KAF2027303.1"/>
    </source>
</evidence>
<dbReference type="PANTHER" id="PTHR24148:SF73">
    <property type="entry name" value="HET DOMAIN PROTEIN (AFU_ORTHOLOGUE AFUA_8G01020)"/>
    <property type="match status" value="1"/>
</dbReference>
<dbReference type="PANTHER" id="PTHR24148">
    <property type="entry name" value="ANKYRIN REPEAT DOMAIN-CONTAINING PROTEIN 39 HOMOLOG-RELATED"/>
    <property type="match status" value="1"/>
</dbReference>
<dbReference type="InterPro" id="IPR010730">
    <property type="entry name" value="HET"/>
</dbReference>
<comment type="caution">
    <text evidence="2">The sequence shown here is derived from an EMBL/GenBank/DDBJ whole genome shotgun (WGS) entry which is preliminary data.</text>
</comment>
<keyword evidence="3" id="KW-1185">Reference proteome</keyword>
<sequence length="257" mass="29752">MDGFFTCKVRHALIDDRYFCLSYVWGEAEVGHWIMLNGQGFWIRDNLCAFLRYARQKLYIYGEWLWTDTLCIDQGSNAERTHQVQQMGRIFEGGHRLVSWLGSQETIPEHLERNSEYRNLISDEAYGLMYWDWAWITQKIGLARCNIYIVAGTETNRVVTNTSIGEFTGIHPFASVTLPTIEHSTPGWWLTPKFAHGSVCDSSRELFEEVTMDLKHLCSKSTGRVVFRNSLNFGVMYRYVSQKNSSQPPGTFYEAPE</sequence>
<dbReference type="Proteomes" id="UP000799777">
    <property type="component" value="Unassembled WGS sequence"/>
</dbReference>
<dbReference type="OrthoDB" id="194358at2759"/>
<dbReference type="InterPro" id="IPR052895">
    <property type="entry name" value="HetReg/Transcr_Mod"/>
</dbReference>
<reference evidence="2" key="1">
    <citation type="journal article" date="2020" name="Stud. Mycol.">
        <title>101 Dothideomycetes genomes: a test case for predicting lifestyles and emergence of pathogens.</title>
        <authorList>
            <person name="Haridas S."/>
            <person name="Albert R."/>
            <person name="Binder M."/>
            <person name="Bloem J."/>
            <person name="Labutti K."/>
            <person name="Salamov A."/>
            <person name="Andreopoulos B."/>
            <person name="Baker S."/>
            <person name="Barry K."/>
            <person name="Bills G."/>
            <person name="Bluhm B."/>
            <person name="Cannon C."/>
            <person name="Castanera R."/>
            <person name="Culley D."/>
            <person name="Daum C."/>
            <person name="Ezra D."/>
            <person name="Gonzalez J."/>
            <person name="Henrissat B."/>
            <person name="Kuo A."/>
            <person name="Liang C."/>
            <person name="Lipzen A."/>
            <person name="Lutzoni F."/>
            <person name="Magnuson J."/>
            <person name="Mondo S."/>
            <person name="Nolan M."/>
            <person name="Ohm R."/>
            <person name="Pangilinan J."/>
            <person name="Park H.-J."/>
            <person name="Ramirez L."/>
            <person name="Alfaro M."/>
            <person name="Sun H."/>
            <person name="Tritt A."/>
            <person name="Yoshinaga Y."/>
            <person name="Zwiers L.-H."/>
            <person name="Turgeon B."/>
            <person name="Goodwin S."/>
            <person name="Spatafora J."/>
            <person name="Crous P."/>
            <person name="Grigoriev I."/>
        </authorList>
    </citation>
    <scope>NUCLEOTIDE SEQUENCE</scope>
    <source>
        <strain evidence="2">CBS 110217</strain>
    </source>
</reference>
<feature type="domain" description="Heterokaryon incompatibility" evidence="1">
    <location>
        <begin position="18"/>
        <end position="106"/>
    </location>
</feature>
<dbReference type="Pfam" id="PF06985">
    <property type="entry name" value="HET"/>
    <property type="match status" value="1"/>
</dbReference>